<keyword evidence="1" id="KW-0472">Membrane</keyword>
<reference evidence="2" key="1">
    <citation type="submission" date="2022-01" db="EMBL/GenBank/DDBJ databases">
        <authorList>
            <person name="Jo J.-H."/>
            <person name="Im W.-T."/>
        </authorList>
    </citation>
    <scope>NUCLEOTIDE SEQUENCE</scope>
    <source>
        <strain evidence="2">NA20</strain>
    </source>
</reference>
<feature type="transmembrane region" description="Helical" evidence="1">
    <location>
        <begin position="128"/>
        <end position="145"/>
    </location>
</feature>
<keyword evidence="3" id="KW-1185">Reference proteome</keyword>
<keyword evidence="1" id="KW-1133">Transmembrane helix</keyword>
<comment type="caution">
    <text evidence="2">The sequence shown here is derived from an EMBL/GenBank/DDBJ whole genome shotgun (WGS) entry which is preliminary data.</text>
</comment>
<protein>
    <recommendedName>
        <fullName evidence="4">DUF2975 domain-containing protein</fullName>
    </recommendedName>
</protein>
<proteinExistence type="predicted"/>
<evidence type="ECO:0000313" key="3">
    <source>
        <dbReference type="Proteomes" id="UP001165367"/>
    </source>
</evidence>
<feature type="transmembrane region" description="Helical" evidence="1">
    <location>
        <begin position="157"/>
        <end position="178"/>
    </location>
</feature>
<feature type="transmembrane region" description="Helical" evidence="1">
    <location>
        <begin position="46"/>
        <end position="66"/>
    </location>
</feature>
<dbReference type="EMBL" id="JAKLTR010000016">
    <property type="protein sequence ID" value="MCG2616957.1"/>
    <property type="molecule type" value="Genomic_DNA"/>
</dbReference>
<evidence type="ECO:0000313" key="2">
    <source>
        <dbReference type="EMBL" id="MCG2616957.1"/>
    </source>
</evidence>
<dbReference type="RefSeq" id="WP_237875494.1">
    <property type="nucleotide sequence ID" value="NZ_JAKLTR010000016.1"/>
</dbReference>
<evidence type="ECO:0008006" key="4">
    <source>
        <dbReference type="Google" id="ProtNLM"/>
    </source>
</evidence>
<keyword evidence="1" id="KW-0812">Transmembrane</keyword>
<name>A0ABS9KX71_9BACT</name>
<organism evidence="2 3">
    <name type="scientific">Terrimonas ginsenosidimutans</name>
    <dbReference type="NCBI Taxonomy" id="2908004"/>
    <lineage>
        <taxon>Bacteria</taxon>
        <taxon>Pseudomonadati</taxon>
        <taxon>Bacteroidota</taxon>
        <taxon>Chitinophagia</taxon>
        <taxon>Chitinophagales</taxon>
        <taxon>Chitinophagaceae</taxon>
        <taxon>Terrimonas</taxon>
    </lineage>
</organism>
<sequence>MELEEMKNAWNEMNNTPGRQSRLTTHLIDQMTQNNYRSKINKIGQFEYIGSIICYLAAAYLLANVATIQTEVIQFLAFIAIALLLVLPFISIRSLCAVKNINISSNSYLDTIKDFSTRKMRFQRLQKLNISLGFFLMLIILPVLASIRGKDISRIPYFWSLIFPLAVVFFLAFSVWTLRSYNRMLKQTENMLRSIEVD</sequence>
<gene>
    <name evidence="2" type="ORF">LZZ85_21855</name>
</gene>
<accession>A0ABS9KX71</accession>
<dbReference type="Proteomes" id="UP001165367">
    <property type="component" value="Unassembled WGS sequence"/>
</dbReference>
<evidence type="ECO:0000256" key="1">
    <source>
        <dbReference type="SAM" id="Phobius"/>
    </source>
</evidence>
<feature type="transmembrane region" description="Helical" evidence="1">
    <location>
        <begin position="72"/>
        <end position="92"/>
    </location>
</feature>